<evidence type="ECO:0000313" key="4">
    <source>
        <dbReference type="EMBL" id="BAW79938.1"/>
    </source>
</evidence>
<keyword evidence="3" id="KW-0820">tRNA-binding</keyword>
<dbReference type="GO" id="GO:0043908">
    <property type="term" value="F:Ser(Gly)-tRNA(Ala) hydrolase activity"/>
    <property type="evidence" value="ECO:0007669"/>
    <property type="project" value="UniProtKB-UniRule"/>
</dbReference>
<dbReference type="Pfam" id="PF02580">
    <property type="entry name" value="Tyr_Deacylase"/>
    <property type="match status" value="1"/>
</dbReference>
<comment type="similarity">
    <text evidence="1 3">Belongs to the DTD family.</text>
</comment>
<dbReference type="OrthoDB" id="9801395at2"/>
<keyword evidence="5" id="KW-1185">Reference proteome</keyword>
<comment type="domain">
    <text evidence="3">A Gly-cisPro motif from one monomer fits into the active site of the other monomer to allow specific chiral rejection of L-amino acids.</text>
</comment>
<keyword evidence="3" id="KW-0963">Cytoplasm</keyword>
<comment type="catalytic activity">
    <reaction evidence="3">
        <text>a D-aminoacyl-tRNA + H2O = a tRNA + a D-alpha-amino acid + H(+)</text>
        <dbReference type="Rhea" id="RHEA:13953"/>
        <dbReference type="Rhea" id="RHEA-COMP:10123"/>
        <dbReference type="Rhea" id="RHEA-COMP:10124"/>
        <dbReference type="ChEBI" id="CHEBI:15377"/>
        <dbReference type="ChEBI" id="CHEBI:15378"/>
        <dbReference type="ChEBI" id="CHEBI:59871"/>
        <dbReference type="ChEBI" id="CHEBI:78442"/>
        <dbReference type="ChEBI" id="CHEBI:79333"/>
        <dbReference type="EC" id="3.1.1.96"/>
    </reaction>
</comment>
<protein>
    <recommendedName>
        <fullName evidence="3">D-aminoacyl-tRNA deacylase</fullName>
        <shortName evidence="3">DTD</shortName>
        <ecNumber evidence="3">3.1.1.96</ecNumber>
    </recommendedName>
    <alternativeName>
        <fullName evidence="3">Gly-tRNA(Ala) deacylase</fullName>
        <ecNumber evidence="3">3.1.1.-</ecNumber>
    </alternativeName>
</protein>
<sequence>MIGLLQRVTHAQVMVAEKVIAKIGPGLLVLVGIEREDGNNQANRLLERLLNYRLFADTNGRMNLSLIDTQGGLLLVPQFTLAADTQKGARPSFTSAAPLELSESLFNYLFTQATALYPKVAVGQFGAHMQVSLTNDGPVTFTLRVPPNKKIITP</sequence>
<evidence type="ECO:0000256" key="1">
    <source>
        <dbReference type="ARBA" id="ARBA00009673"/>
    </source>
</evidence>
<dbReference type="PANTHER" id="PTHR10472:SF5">
    <property type="entry name" value="D-AMINOACYL-TRNA DEACYLASE 1"/>
    <property type="match status" value="1"/>
</dbReference>
<reference evidence="4 5" key="1">
    <citation type="journal article" date="2017" name="ISME J.">
        <title>An acid-tolerant ammonia-oxidizing ?-proteobacterium from soil.</title>
        <authorList>
            <person name="Hayatsu M."/>
            <person name="Tago K."/>
            <person name="Uchiyama I."/>
            <person name="Toyoda A."/>
            <person name="Wang Y."/>
            <person name="Shimomura Y."/>
            <person name="Okubo T."/>
            <person name="Kurisu F."/>
            <person name="Hirono Y."/>
            <person name="Nonaka K."/>
            <person name="Akiyama H."/>
            <person name="Itoh T."/>
            <person name="Takami H."/>
        </authorList>
    </citation>
    <scope>NUCLEOTIDE SEQUENCE [LARGE SCALE GENOMIC DNA]</scope>
    <source>
        <strain evidence="4 5">TAO100</strain>
    </source>
</reference>
<dbReference type="NCBIfam" id="TIGR00256">
    <property type="entry name" value="D-aminoacyl-tRNA deacylase"/>
    <property type="match status" value="1"/>
</dbReference>
<gene>
    <name evidence="3" type="primary">dtd</name>
    <name evidence="4" type="ORF">TAO_0568</name>
</gene>
<dbReference type="HAMAP" id="MF_00518">
    <property type="entry name" value="Deacylase_Dtd"/>
    <property type="match status" value="1"/>
</dbReference>
<evidence type="ECO:0000256" key="3">
    <source>
        <dbReference type="HAMAP-Rule" id="MF_00518"/>
    </source>
</evidence>
<dbReference type="KEGG" id="ntt:TAO_0568"/>
<dbReference type="PANTHER" id="PTHR10472">
    <property type="entry name" value="D-TYROSYL-TRNA TYR DEACYLASE"/>
    <property type="match status" value="1"/>
</dbReference>
<proteinExistence type="inferred from homology"/>
<dbReference type="GO" id="GO:0051500">
    <property type="term" value="F:D-tyrosyl-tRNA(Tyr) deacylase activity"/>
    <property type="evidence" value="ECO:0007669"/>
    <property type="project" value="TreeGrafter"/>
</dbReference>
<keyword evidence="2 3" id="KW-0378">Hydrolase</keyword>
<dbReference type="AlphaFoldDB" id="A0A1Q2SLD6"/>
<comment type="subcellular location">
    <subcellularLocation>
        <location evidence="3">Cytoplasm</location>
    </subcellularLocation>
</comment>
<comment type="function">
    <text evidence="3">An aminoacyl-tRNA editing enzyme that deacylates mischarged D-aminoacyl-tRNAs. Also deacylates mischarged glycyl-tRNA(Ala), protecting cells against glycine mischarging by AlaRS. Acts via tRNA-based rather than protein-based catalysis; rejects L-amino acids rather than detecting D-amino acids in the active site. By recycling D-aminoacyl-tRNA to D-amino acids and free tRNA molecules, this enzyme counteracts the toxicity associated with the formation of D-aminoacyl-tRNA entities in vivo and helps enforce protein L-homochirality.</text>
</comment>
<dbReference type="GO" id="GO:0019478">
    <property type="term" value="P:D-amino acid catabolic process"/>
    <property type="evidence" value="ECO:0007669"/>
    <property type="project" value="UniProtKB-UniRule"/>
</dbReference>
<name>A0A1Q2SLD6_9GAMM</name>
<comment type="subunit">
    <text evidence="3">Homodimer.</text>
</comment>
<organism evidence="4 5">
    <name type="scientific">Candidatus Nitrosoglobus terrae</name>
    <dbReference type="NCBI Taxonomy" id="1630141"/>
    <lineage>
        <taxon>Bacteria</taxon>
        <taxon>Pseudomonadati</taxon>
        <taxon>Pseudomonadota</taxon>
        <taxon>Gammaproteobacteria</taxon>
        <taxon>Chromatiales</taxon>
        <taxon>Chromatiaceae</taxon>
        <taxon>Candidatus Nitrosoglobus</taxon>
    </lineage>
</organism>
<dbReference type="EC" id="3.1.1.-" evidence="3"/>
<comment type="catalytic activity">
    <reaction evidence="3">
        <text>glycyl-tRNA(Ala) + H2O = tRNA(Ala) + glycine + H(+)</text>
        <dbReference type="Rhea" id="RHEA:53744"/>
        <dbReference type="Rhea" id="RHEA-COMP:9657"/>
        <dbReference type="Rhea" id="RHEA-COMP:13640"/>
        <dbReference type="ChEBI" id="CHEBI:15377"/>
        <dbReference type="ChEBI" id="CHEBI:15378"/>
        <dbReference type="ChEBI" id="CHEBI:57305"/>
        <dbReference type="ChEBI" id="CHEBI:78442"/>
        <dbReference type="ChEBI" id="CHEBI:78522"/>
    </reaction>
</comment>
<feature type="short sequence motif" description="Gly-cisPro motif, important for rejection of L-amino acids" evidence="3">
    <location>
        <begin position="137"/>
        <end position="138"/>
    </location>
</feature>
<dbReference type="GO" id="GO:0106026">
    <property type="term" value="F:Gly-tRNA(Ala) deacylase activity"/>
    <property type="evidence" value="ECO:0007669"/>
    <property type="project" value="UniProtKB-UniRule"/>
</dbReference>
<dbReference type="SUPFAM" id="SSF69500">
    <property type="entry name" value="DTD-like"/>
    <property type="match status" value="1"/>
</dbReference>
<dbReference type="EC" id="3.1.1.96" evidence="3"/>
<evidence type="ECO:0000313" key="5">
    <source>
        <dbReference type="Proteomes" id="UP000243679"/>
    </source>
</evidence>
<dbReference type="FunFam" id="3.50.80.10:FF:000001">
    <property type="entry name" value="D-aminoacyl-tRNA deacylase"/>
    <property type="match status" value="1"/>
</dbReference>
<evidence type="ECO:0000256" key="2">
    <source>
        <dbReference type="ARBA" id="ARBA00022801"/>
    </source>
</evidence>
<keyword evidence="3" id="KW-0694">RNA-binding</keyword>
<dbReference type="Gene3D" id="3.50.80.10">
    <property type="entry name" value="D-tyrosyl-tRNA(Tyr) deacylase"/>
    <property type="match status" value="1"/>
</dbReference>
<dbReference type="InterPro" id="IPR003732">
    <property type="entry name" value="Daa-tRNA_deacyls_DTD"/>
</dbReference>
<accession>A0A1Q2SLD6</accession>
<dbReference type="GO" id="GO:0000049">
    <property type="term" value="F:tRNA binding"/>
    <property type="evidence" value="ECO:0007669"/>
    <property type="project" value="UniProtKB-UniRule"/>
</dbReference>
<dbReference type="Proteomes" id="UP000243679">
    <property type="component" value="Chromosome"/>
</dbReference>
<dbReference type="EMBL" id="AP014836">
    <property type="protein sequence ID" value="BAW79938.1"/>
    <property type="molecule type" value="Genomic_DNA"/>
</dbReference>
<dbReference type="InterPro" id="IPR023509">
    <property type="entry name" value="DTD-like_sf"/>
</dbReference>
<dbReference type="GO" id="GO:0005737">
    <property type="term" value="C:cytoplasm"/>
    <property type="evidence" value="ECO:0007669"/>
    <property type="project" value="UniProtKB-SubCell"/>
</dbReference>
<dbReference type="RefSeq" id="WP_096526536.1">
    <property type="nucleotide sequence ID" value="NZ_AP014836.1"/>
</dbReference>